<evidence type="ECO:0000313" key="2">
    <source>
        <dbReference type="EMBL" id="EKG17038.1"/>
    </source>
</evidence>
<reference evidence="2 3" key="1">
    <citation type="journal article" date="2012" name="BMC Genomics">
        <title>Tools to kill: Genome of one of the most destructive plant pathogenic fungi Macrophomina phaseolina.</title>
        <authorList>
            <person name="Islam M.S."/>
            <person name="Haque M.S."/>
            <person name="Islam M.M."/>
            <person name="Emdad E.M."/>
            <person name="Halim A."/>
            <person name="Hossen Q.M.M."/>
            <person name="Hossain M.Z."/>
            <person name="Ahmed B."/>
            <person name="Rahim S."/>
            <person name="Rahman M.S."/>
            <person name="Alam M.M."/>
            <person name="Hou S."/>
            <person name="Wan X."/>
            <person name="Saito J.A."/>
            <person name="Alam M."/>
        </authorList>
    </citation>
    <scope>NUCLEOTIDE SEQUENCE [LARGE SCALE GENOMIC DNA]</scope>
    <source>
        <strain evidence="2 3">MS6</strain>
    </source>
</reference>
<evidence type="ECO:0000313" key="3">
    <source>
        <dbReference type="Proteomes" id="UP000007129"/>
    </source>
</evidence>
<feature type="domain" description="ABM" evidence="1">
    <location>
        <begin position="4"/>
        <end position="97"/>
    </location>
</feature>
<dbReference type="VEuPathDB" id="FungiDB:MPH_05727"/>
<dbReference type="EMBL" id="AHHD01000257">
    <property type="protein sequence ID" value="EKG17038.1"/>
    <property type="molecule type" value="Genomic_DNA"/>
</dbReference>
<organism evidence="2 3">
    <name type="scientific">Macrophomina phaseolina (strain MS6)</name>
    <name type="common">Charcoal rot fungus</name>
    <dbReference type="NCBI Taxonomy" id="1126212"/>
    <lineage>
        <taxon>Eukaryota</taxon>
        <taxon>Fungi</taxon>
        <taxon>Dikarya</taxon>
        <taxon>Ascomycota</taxon>
        <taxon>Pezizomycotina</taxon>
        <taxon>Dothideomycetes</taxon>
        <taxon>Dothideomycetes incertae sedis</taxon>
        <taxon>Botryosphaeriales</taxon>
        <taxon>Botryosphaeriaceae</taxon>
        <taxon>Macrophomina</taxon>
    </lineage>
</organism>
<accession>K2RQS1</accession>
<evidence type="ECO:0000259" key="1">
    <source>
        <dbReference type="PROSITE" id="PS51725"/>
    </source>
</evidence>
<name>K2RQS1_MACPH</name>
<dbReference type="PROSITE" id="PS51725">
    <property type="entry name" value="ABM"/>
    <property type="match status" value="1"/>
</dbReference>
<dbReference type="SUPFAM" id="SSF54909">
    <property type="entry name" value="Dimeric alpha+beta barrel"/>
    <property type="match status" value="2"/>
</dbReference>
<dbReference type="OrthoDB" id="3830579at2759"/>
<dbReference type="eggNOG" id="ENOG502SUTN">
    <property type="taxonomic scope" value="Eukaryota"/>
</dbReference>
<dbReference type="Gene3D" id="3.30.70.100">
    <property type="match status" value="2"/>
</dbReference>
<proteinExistence type="predicted"/>
<dbReference type="Proteomes" id="UP000007129">
    <property type="component" value="Unassembled WGS sequence"/>
</dbReference>
<dbReference type="InParanoid" id="K2RQS1"/>
<dbReference type="AlphaFoldDB" id="K2RQS1"/>
<dbReference type="InterPro" id="IPR011008">
    <property type="entry name" value="Dimeric_a/b-barrel"/>
</dbReference>
<dbReference type="Pfam" id="PF03992">
    <property type="entry name" value="ABM"/>
    <property type="match status" value="1"/>
</dbReference>
<dbReference type="STRING" id="1126212.K2RQS1"/>
<dbReference type="HOGENOM" id="CLU_081631_2_2_1"/>
<comment type="caution">
    <text evidence="2">The sequence shown here is derived from an EMBL/GenBank/DDBJ whole genome shotgun (WGS) entry which is preliminary data.</text>
</comment>
<dbReference type="InterPro" id="IPR007138">
    <property type="entry name" value="ABM_dom"/>
</dbReference>
<gene>
    <name evidence="2" type="ORF">MPH_05727</name>
</gene>
<protein>
    <recommendedName>
        <fullName evidence="1">ABM domain-containing protein</fullName>
    </recommendedName>
</protein>
<sequence>MAPLTENAILPVKAGLDLGQGEAASIWRSTLDTIKAQPGCQRLVWGRQRENPDCAQMLVDWDSVDHHKAFIASPAYGPFYKSVSDMVAAPPVLTHHAFPSDVAAVTTSAPVTELISMYFPATYNTADFAAPWEEFMCIAGEHAKGLLGWAGAWAEEEVEHGSLKGEKGKLFLALVAWESVDAHMAYRETQAFKESIVKVRALVSGVEMHHVDFQSA</sequence>